<evidence type="ECO:0000259" key="5">
    <source>
        <dbReference type="PROSITE" id="PS50931"/>
    </source>
</evidence>
<dbReference type="Proteomes" id="UP000221980">
    <property type="component" value="Unassembled WGS sequence"/>
</dbReference>
<dbReference type="Gene3D" id="1.10.10.10">
    <property type="entry name" value="Winged helix-like DNA-binding domain superfamily/Winged helix DNA-binding domain"/>
    <property type="match status" value="1"/>
</dbReference>
<dbReference type="InterPro" id="IPR036390">
    <property type="entry name" value="WH_DNA-bd_sf"/>
</dbReference>
<dbReference type="PANTHER" id="PTHR30126">
    <property type="entry name" value="HTH-TYPE TRANSCRIPTIONAL REGULATOR"/>
    <property type="match status" value="1"/>
</dbReference>
<sequence>MKPTTLRQVTDFDLKLLRVFKIVAECGSFSAAESLLGITRSAISLHMGDLEKRLGMRLCQRGRAGFSLTDEGQEILRASETMMASIEEFRQHVNQIHKQLRGEFNIGIINNLVTQPMMQITNALGCLRTTSANIQINISMSTPTEIECGVLDGRLQVGALPLIMPLSGLNYSPLYDERSHLYCSNKNIMFSNADNFDYSKLNQLDAVIPSYRISTEAMNHHKLLNSAATASDREGIAFLILTGKFVGFLPEHYAHFWVEKGLMKALAPEQIYYDSKISIVTRKGKRTNAILGLFLDELKS</sequence>
<evidence type="ECO:0000256" key="3">
    <source>
        <dbReference type="ARBA" id="ARBA00023125"/>
    </source>
</evidence>
<organism evidence="6 7">
    <name type="scientific">Xenorhabdus miraniensis</name>
    <dbReference type="NCBI Taxonomy" id="351674"/>
    <lineage>
        <taxon>Bacteria</taxon>
        <taxon>Pseudomonadati</taxon>
        <taxon>Pseudomonadota</taxon>
        <taxon>Gammaproteobacteria</taxon>
        <taxon>Enterobacterales</taxon>
        <taxon>Morganellaceae</taxon>
        <taxon>Xenorhabdus</taxon>
    </lineage>
</organism>
<dbReference type="PANTHER" id="PTHR30126:SF98">
    <property type="entry name" value="HTH-TYPE TRANSCRIPTIONAL ACTIVATOR BAUR"/>
    <property type="match status" value="1"/>
</dbReference>
<dbReference type="GO" id="GO:0003700">
    <property type="term" value="F:DNA-binding transcription factor activity"/>
    <property type="evidence" value="ECO:0007669"/>
    <property type="project" value="InterPro"/>
</dbReference>
<dbReference type="AlphaFoldDB" id="A0A2D0JTH8"/>
<comment type="similarity">
    <text evidence="1">Belongs to the LysR transcriptional regulatory family.</text>
</comment>
<dbReference type="GO" id="GO:0000976">
    <property type="term" value="F:transcription cis-regulatory region binding"/>
    <property type="evidence" value="ECO:0007669"/>
    <property type="project" value="TreeGrafter"/>
</dbReference>
<evidence type="ECO:0000313" key="7">
    <source>
        <dbReference type="Proteomes" id="UP000221980"/>
    </source>
</evidence>
<dbReference type="CDD" id="cd05466">
    <property type="entry name" value="PBP2_LTTR_substrate"/>
    <property type="match status" value="1"/>
</dbReference>
<dbReference type="RefSeq" id="WP_099113718.1">
    <property type="nucleotide sequence ID" value="NZ_CAWNQI010000084.1"/>
</dbReference>
<dbReference type="InterPro" id="IPR036388">
    <property type="entry name" value="WH-like_DNA-bd_sf"/>
</dbReference>
<keyword evidence="4" id="KW-0804">Transcription</keyword>
<dbReference type="Gene3D" id="3.40.190.290">
    <property type="match status" value="1"/>
</dbReference>
<dbReference type="Pfam" id="PF00126">
    <property type="entry name" value="HTH_1"/>
    <property type="match status" value="1"/>
</dbReference>
<evidence type="ECO:0000313" key="6">
    <source>
        <dbReference type="EMBL" id="PHM49512.1"/>
    </source>
</evidence>
<name>A0A2D0JTH8_9GAMM</name>
<proteinExistence type="inferred from homology"/>
<reference evidence="6 7" key="1">
    <citation type="journal article" date="2017" name="Nat. Microbiol.">
        <title>Natural product diversity associated with the nematode symbionts Photorhabdus and Xenorhabdus.</title>
        <authorList>
            <person name="Tobias N.J."/>
            <person name="Wolff H."/>
            <person name="Djahanschiri B."/>
            <person name="Grundmann F."/>
            <person name="Kronenwerth M."/>
            <person name="Shi Y.M."/>
            <person name="Simonyi S."/>
            <person name="Grun P."/>
            <person name="Shapiro-Ilan D."/>
            <person name="Pidot S.J."/>
            <person name="Stinear T.P."/>
            <person name="Ebersberger I."/>
            <person name="Bode H.B."/>
        </authorList>
    </citation>
    <scope>NUCLEOTIDE SEQUENCE [LARGE SCALE GENOMIC DNA]</scope>
    <source>
        <strain evidence="6 7">DSM 17902</strain>
    </source>
</reference>
<dbReference type="InterPro" id="IPR000847">
    <property type="entry name" value="LysR_HTH_N"/>
</dbReference>
<dbReference type="PROSITE" id="PS50931">
    <property type="entry name" value="HTH_LYSR"/>
    <property type="match status" value="1"/>
</dbReference>
<keyword evidence="7" id="KW-1185">Reference proteome</keyword>
<dbReference type="EMBL" id="NITZ01000005">
    <property type="protein sequence ID" value="PHM49512.1"/>
    <property type="molecule type" value="Genomic_DNA"/>
</dbReference>
<gene>
    <name evidence="6" type="ORF">Xmir_01434</name>
</gene>
<evidence type="ECO:0000256" key="2">
    <source>
        <dbReference type="ARBA" id="ARBA00023015"/>
    </source>
</evidence>
<evidence type="ECO:0000256" key="4">
    <source>
        <dbReference type="ARBA" id="ARBA00023163"/>
    </source>
</evidence>
<dbReference type="Pfam" id="PF03466">
    <property type="entry name" value="LysR_substrate"/>
    <property type="match status" value="1"/>
</dbReference>
<evidence type="ECO:0000256" key="1">
    <source>
        <dbReference type="ARBA" id="ARBA00009437"/>
    </source>
</evidence>
<keyword evidence="3" id="KW-0238">DNA-binding</keyword>
<dbReference type="OrthoDB" id="8587655at2"/>
<feature type="domain" description="HTH lysR-type" evidence="5">
    <location>
        <begin position="12"/>
        <end position="69"/>
    </location>
</feature>
<protein>
    <submittedName>
        <fullName evidence="6">Transcriptional regulator</fullName>
    </submittedName>
</protein>
<comment type="caution">
    <text evidence="6">The sequence shown here is derived from an EMBL/GenBank/DDBJ whole genome shotgun (WGS) entry which is preliminary data.</text>
</comment>
<accession>A0A2D0JTH8</accession>
<keyword evidence="2" id="KW-0805">Transcription regulation</keyword>
<dbReference type="InterPro" id="IPR005119">
    <property type="entry name" value="LysR_subst-bd"/>
</dbReference>
<dbReference type="SUPFAM" id="SSF53850">
    <property type="entry name" value="Periplasmic binding protein-like II"/>
    <property type="match status" value="1"/>
</dbReference>
<dbReference type="SUPFAM" id="SSF46785">
    <property type="entry name" value="Winged helix' DNA-binding domain"/>
    <property type="match status" value="1"/>
</dbReference>